<name>A0A0S4JUG1_BODSA</name>
<dbReference type="InterPro" id="IPR003593">
    <property type="entry name" value="AAA+_ATPase"/>
</dbReference>
<dbReference type="InterPro" id="IPR027417">
    <property type="entry name" value="P-loop_NTPase"/>
</dbReference>
<comment type="similarity">
    <text evidence="1">Belongs to the AAA ATPase family.</text>
</comment>
<feature type="region of interest" description="Disordered" evidence="4">
    <location>
        <begin position="110"/>
        <end position="139"/>
    </location>
</feature>
<evidence type="ECO:0000259" key="5">
    <source>
        <dbReference type="SMART" id="SM00382"/>
    </source>
</evidence>
<accession>A0A0S4JUG1</accession>
<dbReference type="PROSITE" id="PS00674">
    <property type="entry name" value="AAA"/>
    <property type="match status" value="2"/>
</dbReference>
<dbReference type="InterPro" id="IPR003959">
    <property type="entry name" value="ATPase_AAA_core"/>
</dbReference>
<dbReference type="InterPro" id="IPR003960">
    <property type="entry name" value="ATPase_AAA_CS"/>
</dbReference>
<sequence>MLSYRQFDAMASSPSPSSQNISGVMNSGVLAGNRLLCLMHNSNDWANTEWCDLTRTILNTNAAVLHDRMSGSAAPVVPSVDDLQKLLQRTRSSLEASPVTSWICNLPLPSEPPLPTTSHHQQVVSQKRPREDDAPPQAIRPSHPFSIIGKEASKPHALPQPTTQRIVPLTVVPEQPFVAPPPVPQAATTFRLPLPHQAPPVAAAAAKIPFPPPAVAHTAGTSPTSGASNPTGAFGAPRMLGLRGIQQDTAKNNTNPTSFSAQLPPSGQASFRNPQPASEKDDAPPSGFVTAAQQLDADIKRGRCPPGIAASLQTKPSLGLRRQPYSAPLHNNNNNSGNESQSAPAAGSVGVGRVLSSTVNPKQQQSKSNGGEGGGSEHDPADYPAQLLLPDGSVPPILLPLDPKLVTQITYEILEKQCNVDWSDIAGLDFAKSSVEEAIVWPLRRPDLFVGLRDPPRGLLLFGPPGTGKTMIARAIASRAECTFLNISSSSLMSKWVGDGEKMVRCMFAVAVLLQPSVIFIDEIDSLLSMRSEGEQDGVRRVKTEFLVQLDGVGTSASDRVLLIGATNRPEELDEAARRRMEKRLYIPLPEEQARSDLCRTLLSKGNFVHHRVIFIDEIDSLLSMRSEGEQDGVRRVKTEFLVQLDGVGTSASDRVLLIGATNRPEELDEAARRRMEKRLYIPLPEEQARSDLCRTLLSKGNFVHSIGDAELLEIAQLTEGYSGADLKSLCREAAMGPLRSTKTSLLDVNAADIRPVMLKDFKGACRRIKPSVGQSELERYVKWNNQFGSFVEHEEDDDEE</sequence>
<keyword evidence="2" id="KW-0547">Nucleotide-binding</keyword>
<evidence type="ECO:0000256" key="4">
    <source>
        <dbReference type="SAM" id="MobiDB-lite"/>
    </source>
</evidence>
<evidence type="ECO:0000313" key="7">
    <source>
        <dbReference type="Proteomes" id="UP000051952"/>
    </source>
</evidence>
<evidence type="ECO:0000256" key="2">
    <source>
        <dbReference type="ARBA" id="ARBA00022741"/>
    </source>
</evidence>
<proteinExistence type="inferred from homology"/>
<gene>
    <name evidence="6" type="ORF">BSAL_46230</name>
</gene>
<dbReference type="Gene3D" id="3.40.50.300">
    <property type="entry name" value="P-loop containing nucleotide triphosphate hydrolases"/>
    <property type="match status" value="2"/>
</dbReference>
<protein>
    <submittedName>
        <fullName evidence="6">Katanin-like protein, putative</fullName>
    </submittedName>
</protein>
<dbReference type="Gene3D" id="1.10.8.60">
    <property type="match status" value="1"/>
</dbReference>
<dbReference type="FunFam" id="3.40.50.300:FF:000093">
    <property type="entry name" value="Fidgetin-like 1"/>
    <property type="match status" value="1"/>
</dbReference>
<feature type="region of interest" description="Disordered" evidence="4">
    <location>
        <begin position="214"/>
        <end position="287"/>
    </location>
</feature>
<dbReference type="Proteomes" id="UP000051952">
    <property type="component" value="Unassembled WGS sequence"/>
</dbReference>
<dbReference type="Pfam" id="PF17862">
    <property type="entry name" value="AAA_lid_3"/>
    <property type="match status" value="1"/>
</dbReference>
<dbReference type="GO" id="GO:0016887">
    <property type="term" value="F:ATP hydrolysis activity"/>
    <property type="evidence" value="ECO:0007669"/>
    <property type="project" value="InterPro"/>
</dbReference>
<dbReference type="Pfam" id="PF00004">
    <property type="entry name" value="AAA"/>
    <property type="match status" value="2"/>
</dbReference>
<dbReference type="SMART" id="SM00382">
    <property type="entry name" value="AAA"/>
    <property type="match status" value="1"/>
</dbReference>
<feature type="compositionally biased region" description="Polar residues" evidence="4">
    <location>
        <begin position="246"/>
        <end position="276"/>
    </location>
</feature>
<dbReference type="AlphaFoldDB" id="A0A0S4JUG1"/>
<evidence type="ECO:0000313" key="6">
    <source>
        <dbReference type="EMBL" id="CUG94047.1"/>
    </source>
</evidence>
<feature type="compositionally biased region" description="Polar residues" evidence="4">
    <location>
        <begin position="219"/>
        <end position="231"/>
    </location>
</feature>
<reference evidence="7" key="1">
    <citation type="submission" date="2015-09" db="EMBL/GenBank/DDBJ databases">
        <authorList>
            <consortium name="Pathogen Informatics"/>
        </authorList>
    </citation>
    <scope>NUCLEOTIDE SEQUENCE [LARGE SCALE GENOMIC DNA]</scope>
    <source>
        <strain evidence="7">Lake Konstanz</strain>
    </source>
</reference>
<dbReference type="PANTHER" id="PTHR23074:SF17">
    <property type="entry name" value="FIDGETIN-LIKE PROTEIN 1"/>
    <property type="match status" value="1"/>
</dbReference>
<dbReference type="OrthoDB" id="10251136at2759"/>
<dbReference type="EMBL" id="CYKH01002219">
    <property type="protein sequence ID" value="CUG94047.1"/>
    <property type="molecule type" value="Genomic_DNA"/>
</dbReference>
<keyword evidence="7" id="KW-1185">Reference proteome</keyword>
<dbReference type="FunFam" id="1.10.8.60:FF:000022">
    <property type="entry name" value="Fidgetin like 1"/>
    <property type="match status" value="1"/>
</dbReference>
<evidence type="ECO:0000256" key="3">
    <source>
        <dbReference type="ARBA" id="ARBA00022840"/>
    </source>
</evidence>
<feature type="domain" description="AAA+ ATPase" evidence="5">
    <location>
        <begin position="455"/>
        <end position="591"/>
    </location>
</feature>
<dbReference type="InterPro" id="IPR050304">
    <property type="entry name" value="MT-severing_AAA_ATPase"/>
</dbReference>
<evidence type="ECO:0000256" key="1">
    <source>
        <dbReference type="ARBA" id="ARBA00006914"/>
    </source>
</evidence>
<feature type="region of interest" description="Disordered" evidence="4">
    <location>
        <begin position="301"/>
        <end position="387"/>
    </location>
</feature>
<dbReference type="SUPFAM" id="SSF52540">
    <property type="entry name" value="P-loop containing nucleoside triphosphate hydrolases"/>
    <property type="match status" value="2"/>
</dbReference>
<dbReference type="VEuPathDB" id="TriTrypDB:BSAL_59045"/>
<dbReference type="InterPro" id="IPR041569">
    <property type="entry name" value="AAA_lid_3"/>
</dbReference>
<keyword evidence="3" id="KW-0067">ATP-binding</keyword>
<organism evidence="6 7">
    <name type="scientific">Bodo saltans</name>
    <name type="common">Flagellated protozoan</name>
    <dbReference type="NCBI Taxonomy" id="75058"/>
    <lineage>
        <taxon>Eukaryota</taxon>
        <taxon>Discoba</taxon>
        <taxon>Euglenozoa</taxon>
        <taxon>Kinetoplastea</taxon>
        <taxon>Metakinetoplastina</taxon>
        <taxon>Eubodonida</taxon>
        <taxon>Bodonidae</taxon>
        <taxon>Bodo</taxon>
    </lineage>
</organism>
<dbReference type="GO" id="GO:0005524">
    <property type="term" value="F:ATP binding"/>
    <property type="evidence" value="ECO:0007669"/>
    <property type="project" value="UniProtKB-KW"/>
</dbReference>
<dbReference type="PANTHER" id="PTHR23074">
    <property type="entry name" value="AAA DOMAIN-CONTAINING"/>
    <property type="match status" value="1"/>
</dbReference>